<proteinExistence type="predicted"/>
<name>A0A9D2MCT7_9FIRM</name>
<sequence>MDEKRTMLQLLREVAAGTVAPEEALLKVKEAPFEDLGYAKVDFHRGVRQGTAEVIYGAGKTPEQIAGIARKMGERGCRNILITRMEEAAADRVAQAVPLDYHPEARLGLAFPGEQARRGTIVVATGGTSDIPVAEEAALTAEAMGNAVTRLYDVGVAGLHRLLAHLDTLMSARCVVAVAGMEGALASVIGGLVDCPVIAVPTSVGYGASFGGLSALLSMLNSCASGCSVVNIDNGFGAGFLASRINQMEGLEE</sequence>
<gene>
    <name evidence="2" type="primary">larB</name>
    <name evidence="2" type="ORF">H9714_08520</name>
</gene>
<feature type="domain" description="PurE" evidence="1">
    <location>
        <begin position="119"/>
        <end position="251"/>
    </location>
</feature>
<accession>A0A9D2MCT7</accession>
<protein>
    <submittedName>
        <fullName evidence="2">Nickel pincer cofactor biosynthesis protein LarB</fullName>
    </submittedName>
</protein>
<evidence type="ECO:0000313" key="3">
    <source>
        <dbReference type="Proteomes" id="UP000824208"/>
    </source>
</evidence>
<dbReference type="AlphaFoldDB" id="A0A9D2MCT7"/>
<dbReference type="InterPro" id="IPR000031">
    <property type="entry name" value="PurE_dom"/>
</dbReference>
<dbReference type="SMART" id="SM01001">
    <property type="entry name" value="AIRC"/>
    <property type="match status" value="1"/>
</dbReference>
<dbReference type="Proteomes" id="UP000824208">
    <property type="component" value="Unassembled WGS sequence"/>
</dbReference>
<dbReference type="PANTHER" id="PTHR43064">
    <property type="entry name" value="PHOSPHORIBOSYLAMINOIMIDAZOLE CARBOXYLASE-RELATED"/>
    <property type="match status" value="1"/>
</dbReference>
<dbReference type="InterPro" id="IPR039476">
    <property type="entry name" value="P2CMN_synthase_LarB"/>
</dbReference>
<dbReference type="GO" id="GO:0006189">
    <property type="term" value="P:'de novo' IMP biosynthetic process"/>
    <property type="evidence" value="ECO:0007669"/>
    <property type="project" value="InterPro"/>
</dbReference>
<dbReference type="Gene3D" id="3.40.50.1970">
    <property type="match status" value="1"/>
</dbReference>
<reference evidence="2" key="2">
    <citation type="submission" date="2021-04" db="EMBL/GenBank/DDBJ databases">
        <authorList>
            <person name="Gilroy R."/>
        </authorList>
    </citation>
    <scope>NUCLEOTIDE SEQUENCE</scope>
    <source>
        <strain evidence="2">CHK189-11263</strain>
    </source>
</reference>
<reference evidence="2" key="1">
    <citation type="journal article" date="2021" name="PeerJ">
        <title>Extensive microbial diversity within the chicken gut microbiome revealed by metagenomics and culture.</title>
        <authorList>
            <person name="Gilroy R."/>
            <person name="Ravi A."/>
            <person name="Getino M."/>
            <person name="Pursley I."/>
            <person name="Horton D.L."/>
            <person name="Alikhan N.F."/>
            <person name="Baker D."/>
            <person name="Gharbi K."/>
            <person name="Hall N."/>
            <person name="Watson M."/>
            <person name="Adriaenssens E.M."/>
            <person name="Foster-Nyarko E."/>
            <person name="Jarju S."/>
            <person name="Secka A."/>
            <person name="Antonio M."/>
            <person name="Oren A."/>
            <person name="Chaudhuri R.R."/>
            <person name="La Ragione R."/>
            <person name="Hildebrand F."/>
            <person name="Pallen M.J."/>
        </authorList>
    </citation>
    <scope>NUCLEOTIDE SEQUENCE</scope>
    <source>
        <strain evidence="2">CHK189-11263</strain>
    </source>
</reference>
<comment type="caution">
    <text evidence="2">The sequence shown here is derived from an EMBL/GenBank/DDBJ whole genome shotgun (WGS) entry which is preliminary data.</text>
</comment>
<dbReference type="EMBL" id="DWYC01000075">
    <property type="protein sequence ID" value="HJB57579.1"/>
    <property type="molecule type" value="Genomic_DNA"/>
</dbReference>
<dbReference type="PANTHER" id="PTHR43064:SF1">
    <property type="entry name" value="SLL1489 PROTEIN"/>
    <property type="match status" value="1"/>
</dbReference>
<evidence type="ECO:0000259" key="1">
    <source>
        <dbReference type="SMART" id="SM01001"/>
    </source>
</evidence>
<evidence type="ECO:0000313" key="2">
    <source>
        <dbReference type="EMBL" id="HJB57579.1"/>
    </source>
</evidence>
<dbReference type="GO" id="GO:0016787">
    <property type="term" value="F:hydrolase activity"/>
    <property type="evidence" value="ECO:0007669"/>
    <property type="project" value="InterPro"/>
</dbReference>
<dbReference type="Pfam" id="PF00731">
    <property type="entry name" value="AIRC"/>
    <property type="match status" value="1"/>
</dbReference>
<organism evidence="2 3">
    <name type="scientific">Candidatus Flavonifractor intestinipullorum</name>
    <dbReference type="NCBI Taxonomy" id="2838587"/>
    <lineage>
        <taxon>Bacteria</taxon>
        <taxon>Bacillati</taxon>
        <taxon>Bacillota</taxon>
        <taxon>Clostridia</taxon>
        <taxon>Eubacteriales</taxon>
        <taxon>Oscillospiraceae</taxon>
        <taxon>Flavonifractor</taxon>
    </lineage>
</organism>
<dbReference type="SUPFAM" id="SSF52255">
    <property type="entry name" value="N5-CAIR mutase (phosphoribosylaminoimidazole carboxylase, PurE)"/>
    <property type="match status" value="1"/>
</dbReference>
<dbReference type="NCBIfam" id="NF033503">
    <property type="entry name" value="LarB"/>
    <property type="match status" value="1"/>
</dbReference>